<dbReference type="OMA" id="MCWDIRT"/>
<dbReference type="Proteomes" id="UP000012073">
    <property type="component" value="Unassembled WGS sequence"/>
</dbReference>
<dbReference type="PANTHER" id="PTHR22842:SF3">
    <property type="entry name" value="WD REPEAT DOMAIN-CONTAINING PROTEIN 83"/>
    <property type="match status" value="1"/>
</dbReference>
<dbReference type="PANTHER" id="PTHR22842">
    <property type="entry name" value="WD40 REPEAT PROTEIN"/>
    <property type="match status" value="1"/>
</dbReference>
<dbReference type="GO" id="GO:0071013">
    <property type="term" value="C:catalytic step 2 spliceosome"/>
    <property type="evidence" value="ECO:0007669"/>
    <property type="project" value="TreeGrafter"/>
</dbReference>
<keyword evidence="8" id="KW-1185">Reference proteome</keyword>
<feature type="repeat" description="WD" evidence="6">
    <location>
        <begin position="100"/>
        <end position="136"/>
    </location>
</feature>
<dbReference type="InterPro" id="IPR051980">
    <property type="entry name" value="WD_repeat_MORG1"/>
</dbReference>
<protein>
    <submittedName>
        <fullName evidence="7">Uncharacterized protein</fullName>
    </submittedName>
</protein>
<feature type="repeat" description="WD" evidence="6">
    <location>
        <begin position="55"/>
        <end position="96"/>
    </location>
</feature>
<evidence type="ECO:0000256" key="4">
    <source>
        <dbReference type="ARBA" id="ARBA00022737"/>
    </source>
</evidence>
<dbReference type="OrthoDB" id="71437at2759"/>
<evidence type="ECO:0000256" key="2">
    <source>
        <dbReference type="ARBA" id="ARBA00022490"/>
    </source>
</evidence>
<keyword evidence="3 6" id="KW-0853">WD repeat</keyword>
<dbReference type="InterPro" id="IPR020472">
    <property type="entry name" value="WD40_PAC1"/>
</dbReference>
<dbReference type="InterPro" id="IPR019775">
    <property type="entry name" value="WD40_repeat_CS"/>
</dbReference>
<reference evidence="8" key="1">
    <citation type="journal article" date="2013" name="Proc. Natl. Acad. Sci. U.S.A.">
        <title>Genome structure and metabolic features in the red seaweed Chondrus crispus shed light on evolution of the Archaeplastida.</title>
        <authorList>
            <person name="Collen J."/>
            <person name="Porcel B."/>
            <person name="Carre W."/>
            <person name="Ball S.G."/>
            <person name="Chaparro C."/>
            <person name="Tonon T."/>
            <person name="Barbeyron T."/>
            <person name="Michel G."/>
            <person name="Noel B."/>
            <person name="Valentin K."/>
            <person name="Elias M."/>
            <person name="Artiguenave F."/>
            <person name="Arun A."/>
            <person name="Aury J.M."/>
            <person name="Barbosa-Neto J.F."/>
            <person name="Bothwell J.H."/>
            <person name="Bouget F.Y."/>
            <person name="Brillet L."/>
            <person name="Cabello-Hurtado F."/>
            <person name="Capella-Gutierrez S."/>
            <person name="Charrier B."/>
            <person name="Cladiere L."/>
            <person name="Cock J.M."/>
            <person name="Coelho S.M."/>
            <person name="Colleoni C."/>
            <person name="Czjzek M."/>
            <person name="Da Silva C."/>
            <person name="Delage L."/>
            <person name="Denoeud F."/>
            <person name="Deschamps P."/>
            <person name="Dittami S.M."/>
            <person name="Gabaldon T."/>
            <person name="Gachon C.M."/>
            <person name="Groisillier A."/>
            <person name="Herve C."/>
            <person name="Jabbari K."/>
            <person name="Katinka M."/>
            <person name="Kloareg B."/>
            <person name="Kowalczyk N."/>
            <person name="Labadie K."/>
            <person name="Leblanc C."/>
            <person name="Lopez P.J."/>
            <person name="McLachlan D.H."/>
            <person name="Meslet-Cladiere L."/>
            <person name="Moustafa A."/>
            <person name="Nehr Z."/>
            <person name="Nyvall Collen P."/>
            <person name="Panaud O."/>
            <person name="Partensky F."/>
            <person name="Poulain J."/>
            <person name="Rensing S.A."/>
            <person name="Rousvoal S."/>
            <person name="Samson G."/>
            <person name="Symeonidi A."/>
            <person name="Weissenbach J."/>
            <person name="Zambounis A."/>
            <person name="Wincker P."/>
            <person name="Boyen C."/>
        </authorList>
    </citation>
    <scope>NUCLEOTIDE SEQUENCE [LARGE SCALE GENOMIC DNA]</scope>
    <source>
        <strain evidence="8">cv. Stackhouse</strain>
    </source>
</reference>
<dbReference type="InterPro" id="IPR001680">
    <property type="entry name" value="WD40_rpt"/>
</dbReference>
<gene>
    <name evidence="7" type="ORF">CHC_T00007025001</name>
</gene>
<dbReference type="SMART" id="SM00320">
    <property type="entry name" value="WD40"/>
    <property type="match status" value="7"/>
</dbReference>
<dbReference type="PROSITE" id="PS00678">
    <property type="entry name" value="WD_REPEATS_1"/>
    <property type="match status" value="2"/>
</dbReference>
<evidence type="ECO:0000313" key="7">
    <source>
        <dbReference type="EMBL" id="CDF40162.1"/>
    </source>
</evidence>
<dbReference type="InterPro" id="IPR015943">
    <property type="entry name" value="WD40/YVTN_repeat-like_dom_sf"/>
</dbReference>
<organism evidence="7 8">
    <name type="scientific">Chondrus crispus</name>
    <name type="common">Carrageen Irish moss</name>
    <name type="synonym">Polymorpha crispa</name>
    <dbReference type="NCBI Taxonomy" id="2769"/>
    <lineage>
        <taxon>Eukaryota</taxon>
        <taxon>Rhodophyta</taxon>
        <taxon>Florideophyceae</taxon>
        <taxon>Rhodymeniophycidae</taxon>
        <taxon>Gigartinales</taxon>
        <taxon>Gigartinaceae</taxon>
        <taxon>Chondrus</taxon>
    </lineage>
</organism>
<evidence type="ECO:0000256" key="1">
    <source>
        <dbReference type="ARBA" id="ARBA00004496"/>
    </source>
</evidence>
<dbReference type="PhylomeDB" id="R7QNT7"/>
<dbReference type="SUPFAM" id="SSF50978">
    <property type="entry name" value="WD40 repeat-like"/>
    <property type="match status" value="1"/>
</dbReference>
<feature type="repeat" description="WD" evidence="6">
    <location>
        <begin position="272"/>
        <end position="308"/>
    </location>
</feature>
<dbReference type="Pfam" id="PF00400">
    <property type="entry name" value="WD40"/>
    <property type="match status" value="3"/>
</dbReference>
<dbReference type="EMBL" id="HG002134">
    <property type="protein sequence ID" value="CDF40162.1"/>
    <property type="molecule type" value="Genomic_DNA"/>
</dbReference>
<keyword evidence="4" id="KW-0677">Repeat</keyword>
<dbReference type="Gene3D" id="2.130.10.10">
    <property type="entry name" value="YVTN repeat-like/Quinoprotein amine dehydrogenase"/>
    <property type="match status" value="1"/>
</dbReference>
<dbReference type="GO" id="GO:0005737">
    <property type="term" value="C:cytoplasm"/>
    <property type="evidence" value="ECO:0007669"/>
    <property type="project" value="UniProtKB-SubCell"/>
</dbReference>
<sequence>MPAHPHLLHTLTPTSAAGGVFTARFSSTSNHVLHGGASRILHLVDARSGAALQTLSGHAHPILACGISRSSNRLVSAGPDRTLFLWDASSGTLVARPGRRDGHLARVNAVAFAARNDELVLSASYDRSLRIWDARNPHARPIQVISDASDSVTAVLPDGDAILTASVDGCVRSYDIRKGMYNVDALGAPIGSLALTQDRLCILAACLDGSMRLLQRSTGDLLELYRGHANQHFQLGCAVSGDDAFLFCGDEGGGFCMYDVSQGKSPVWRGGGDNKEQVVAAMDLCPSTGLLVVGRHDGNVSLWKTGSG</sequence>
<dbReference type="PROSITE" id="PS50294">
    <property type="entry name" value="WD_REPEATS_REGION"/>
    <property type="match status" value="3"/>
</dbReference>
<dbReference type="CDD" id="cd00200">
    <property type="entry name" value="WD40"/>
    <property type="match status" value="1"/>
</dbReference>
<evidence type="ECO:0000256" key="3">
    <source>
        <dbReference type="ARBA" id="ARBA00022574"/>
    </source>
</evidence>
<proteinExistence type="inferred from homology"/>
<dbReference type="Gramene" id="CDF40162">
    <property type="protein sequence ID" value="CDF40162"/>
    <property type="gene ID" value="CHC_T00007025001"/>
</dbReference>
<name>R7QNT7_CHOCR</name>
<dbReference type="PROSITE" id="PS50082">
    <property type="entry name" value="WD_REPEATS_2"/>
    <property type="match status" value="3"/>
</dbReference>
<evidence type="ECO:0000256" key="6">
    <source>
        <dbReference type="PROSITE-ProRule" id="PRU00221"/>
    </source>
</evidence>
<dbReference type="RefSeq" id="XP_005710456.1">
    <property type="nucleotide sequence ID" value="XM_005710399.1"/>
</dbReference>
<dbReference type="InterPro" id="IPR036322">
    <property type="entry name" value="WD40_repeat_dom_sf"/>
</dbReference>
<dbReference type="GeneID" id="17318182"/>
<evidence type="ECO:0000256" key="5">
    <source>
        <dbReference type="ARBA" id="ARBA00038145"/>
    </source>
</evidence>
<comment type="subcellular location">
    <subcellularLocation>
        <location evidence="1">Cytoplasm</location>
    </subcellularLocation>
</comment>
<dbReference type="STRING" id="2769.R7QNT7"/>
<dbReference type="KEGG" id="ccp:CHC_T00007025001"/>
<comment type="similarity">
    <text evidence="5">Belongs to the WD repeat MORG1 family.</text>
</comment>
<dbReference type="PRINTS" id="PR00320">
    <property type="entry name" value="GPROTEINBRPT"/>
</dbReference>
<dbReference type="AlphaFoldDB" id="R7QNT7"/>
<evidence type="ECO:0000313" key="8">
    <source>
        <dbReference type="Proteomes" id="UP000012073"/>
    </source>
</evidence>
<accession>R7QNT7</accession>
<dbReference type="GO" id="GO:0000398">
    <property type="term" value="P:mRNA splicing, via spliceosome"/>
    <property type="evidence" value="ECO:0007669"/>
    <property type="project" value="TreeGrafter"/>
</dbReference>
<keyword evidence="2" id="KW-0963">Cytoplasm</keyword>